<sequence length="214" mass="23396">MSSNNRNPTPVPQTPANWPPKPRNSGNSFSPQSQQNVVPPKTPSFGQTTPLKAQPAAPVPQQGQKAWVTPPTPREDGPNKRPRLEGPATSTAMMATSSTELTAQPSPSARMSLISSLYTAAGESTPNYQGGHTEIVGELDGEIKNRKTKIGEKEKRIQELGFRIREAKLEIQEERLSIKELQFQVKLRDMEKTLRESAQTKRVTNGKTASAANS</sequence>
<name>A0A1L9RM27_ASPWE</name>
<feature type="compositionally biased region" description="Low complexity" evidence="1">
    <location>
        <begin position="88"/>
        <end position="99"/>
    </location>
</feature>
<dbReference type="AlphaFoldDB" id="A0A1L9RM27"/>
<reference evidence="3" key="1">
    <citation type="journal article" date="2017" name="Genome Biol.">
        <title>Comparative genomics reveals high biological diversity and specific adaptations in the industrially and medically important fungal genus Aspergillus.</title>
        <authorList>
            <person name="de Vries R.P."/>
            <person name="Riley R."/>
            <person name="Wiebenga A."/>
            <person name="Aguilar-Osorio G."/>
            <person name="Amillis S."/>
            <person name="Uchima C.A."/>
            <person name="Anderluh G."/>
            <person name="Asadollahi M."/>
            <person name="Askin M."/>
            <person name="Barry K."/>
            <person name="Battaglia E."/>
            <person name="Bayram O."/>
            <person name="Benocci T."/>
            <person name="Braus-Stromeyer S.A."/>
            <person name="Caldana C."/>
            <person name="Canovas D."/>
            <person name="Cerqueira G.C."/>
            <person name="Chen F."/>
            <person name="Chen W."/>
            <person name="Choi C."/>
            <person name="Clum A."/>
            <person name="Dos Santos R.A."/>
            <person name="Damasio A.R."/>
            <person name="Diallinas G."/>
            <person name="Emri T."/>
            <person name="Fekete E."/>
            <person name="Flipphi M."/>
            <person name="Freyberg S."/>
            <person name="Gallo A."/>
            <person name="Gournas C."/>
            <person name="Habgood R."/>
            <person name="Hainaut M."/>
            <person name="Harispe M.L."/>
            <person name="Henrissat B."/>
            <person name="Hilden K.S."/>
            <person name="Hope R."/>
            <person name="Hossain A."/>
            <person name="Karabika E."/>
            <person name="Karaffa L."/>
            <person name="Karanyi Z."/>
            <person name="Krasevec N."/>
            <person name="Kuo A."/>
            <person name="Kusch H."/>
            <person name="LaButti K."/>
            <person name="Lagendijk E.L."/>
            <person name="Lapidus A."/>
            <person name="Levasseur A."/>
            <person name="Lindquist E."/>
            <person name="Lipzen A."/>
            <person name="Logrieco A.F."/>
            <person name="MacCabe A."/>
            <person name="Maekelae M.R."/>
            <person name="Malavazi I."/>
            <person name="Melin P."/>
            <person name="Meyer V."/>
            <person name="Mielnichuk N."/>
            <person name="Miskei M."/>
            <person name="Molnar A.P."/>
            <person name="Mule G."/>
            <person name="Ngan C.Y."/>
            <person name="Orejas M."/>
            <person name="Orosz E."/>
            <person name="Ouedraogo J.P."/>
            <person name="Overkamp K.M."/>
            <person name="Park H.-S."/>
            <person name="Perrone G."/>
            <person name="Piumi F."/>
            <person name="Punt P.J."/>
            <person name="Ram A.F."/>
            <person name="Ramon A."/>
            <person name="Rauscher S."/>
            <person name="Record E."/>
            <person name="Riano-Pachon D.M."/>
            <person name="Robert V."/>
            <person name="Roehrig J."/>
            <person name="Ruller R."/>
            <person name="Salamov A."/>
            <person name="Salih N.S."/>
            <person name="Samson R.A."/>
            <person name="Sandor E."/>
            <person name="Sanguinetti M."/>
            <person name="Schuetze T."/>
            <person name="Sepcic K."/>
            <person name="Shelest E."/>
            <person name="Sherlock G."/>
            <person name="Sophianopoulou V."/>
            <person name="Squina F.M."/>
            <person name="Sun H."/>
            <person name="Susca A."/>
            <person name="Todd R.B."/>
            <person name="Tsang A."/>
            <person name="Unkles S.E."/>
            <person name="van de Wiele N."/>
            <person name="van Rossen-Uffink D."/>
            <person name="Oliveira J.V."/>
            <person name="Vesth T.C."/>
            <person name="Visser J."/>
            <person name="Yu J.-H."/>
            <person name="Zhou M."/>
            <person name="Andersen M.R."/>
            <person name="Archer D.B."/>
            <person name="Baker S.E."/>
            <person name="Benoit I."/>
            <person name="Brakhage A.A."/>
            <person name="Braus G.H."/>
            <person name="Fischer R."/>
            <person name="Frisvad J.C."/>
            <person name="Goldman G.H."/>
            <person name="Houbraken J."/>
            <person name="Oakley B."/>
            <person name="Pocsi I."/>
            <person name="Scazzocchio C."/>
            <person name="Seiboth B."/>
            <person name="vanKuyk P.A."/>
            <person name="Wortman J."/>
            <person name="Dyer P.S."/>
            <person name="Grigoriev I.V."/>
        </authorList>
    </citation>
    <scope>NUCLEOTIDE SEQUENCE [LARGE SCALE GENOMIC DNA]</scope>
    <source>
        <strain evidence="3">DTO 134E9</strain>
    </source>
</reference>
<keyword evidence="3" id="KW-1185">Reference proteome</keyword>
<dbReference type="Proteomes" id="UP000184383">
    <property type="component" value="Unassembled WGS sequence"/>
</dbReference>
<feature type="compositionally biased region" description="Basic and acidic residues" evidence="1">
    <location>
        <begin position="73"/>
        <end position="84"/>
    </location>
</feature>
<dbReference type="RefSeq" id="XP_040689686.1">
    <property type="nucleotide sequence ID" value="XM_040835510.1"/>
</dbReference>
<dbReference type="EMBL" id="KV878212">
    <property type="protein sequence ID" value="OJJ36010.1"/>
    <property type="molecule type" value="Genomic_DNA"/>
</dbReference>
<proteinExistence type="predicted"/>
<organism evidence="2 3">
    <name type="scientific">Aspergillus wentii DTO 134E9</name>
    <dbReference type="NCBI Taxonomy" id="1073089"/>
    <lineage>
        <taxon>Eukaryota</taxon>
        <taxon>Fungi</taxon>
        <taxon>Dikarya</taxon>
        <taxon>Ascomycota</taxon>
        <taxon>Pezizomycotina</taxon>
        <taxon>Eurotiomycetes</taxon>
        <taxon>Eurotiomycetidae</taxon>
        <taxon>Eurotiales</taxon>
        <taxon>Aspergillaceae</taxon>
        <taxon>Aspergillus</taxon>
        <taxon>Aspergillus subgen. Cremei</taxon>
    </lineage>
</organism>
<feature type="region of interest" description="Disordered" evidence="1">
    <location>
        <begin position="1"/>
        <end position="108"/>
    </location>
</feature>
<dbReference type="VEuPathDB" id="FungiDB:ASPWEDRAFT_41239"/>
<feature type="compositionally biased region" description="Polar residues" evidence="1">
    <location>
        <begin position="200"/>
        <end position="214"/>
    </location>
</feature>
<evidence type="ECO:0000256" key="1">
    <source>
        <dbReference type="SAM" id="MobiDB-lite"/>
    </source>
</evidence>
<feature type="compositionally biased region" description="Low complexity" evidence="1">
    <location>
        <begin position="50"/>
        <end position="66"/>
    </location>
</feature>
<dbReference type="GeneID" id="63751358"/>
<feature type="region of interest" description="Disordered" evidence="1">
    <location>
        <begin position="195"/>
        <end position="214"/>
    </location>
</feature>
<accession>A0A1L9RM27</accession>
<evidence type="ECO:0000313" key="3">
    <source>
        <dbReference type="Proteomes" id="UP000184383"/>
    </source>
</evidence>
<feature type="compositionally biased region" description="Polar residues" evidence="1">
    <location>
        <begin position="24"/>
        <end position="37"/>
    </location>
</feature>
<protein>
    <submittedName>
        <fullName evidence="2">Uncharacterized protein</fullName>
    </submittedName>
</protein>
<feature type="compositionally biased region" description="Pro residues" evidence="1">
    <location>
        <begin position="9"/>
        <end position="22"/>
    </location>
</feature>
<gene>
    <name evidence="2" type="ORF">ASPWEDRAFT_41239</name>
</gene>
<evidence type="ECO:0000313" key="2">
    <source>
        <dbReference type="EMBL" id="OJJ36010.1"/>
    </source>
</evidence>